<protein>
    <recommendedName>
        <fullName evidence="4">SH3 domain-containing protein</fullName>
    </recommendedName>
</protein>
<sequence length="116" mass="12136">MRRKFAGVAVAAIAIVGIGTAGAPAVAAPASGVRATIDCPASWPAKAKESVKIRTAPRTSATAVGLFPKGATGCYIASKLSEKYTACGRTSTEWELISYGSKHGWIMHTCDRTYYP</sequence>
<dbReference type="RefSeq" id="WP_189956762.1">
    <property type="nucleotide sequence ID" value="NZ_BMVG01000018.1"/>
</dbReference>
<evidence type="ECO:0008006" key="4">
    <source>
        <dbReference type="Google" id="ProtNLM"/>
    </source>
</evidence>
<organism evidence="2 3">
    <name type="scientific">Streptomyces alanosinicus</name>
    <dbReference type="NCBI Taxonomy" id="68171"/>
    <lineage>
        <taxon>Bacteria</taxon>
        <taxon>Bacillati</taxon>
        <taxon>Actinomycetota</taxon>
        <taxon>Actinomycetes</taxon>
        <taxon>Kitasatosporales</taxon>
        <taxon>Streptomycetaceae</taxon>
        <taxon>Streptomyces</taxon>
    </lineage>
</organism>
<feature type="chain" id="PRO_5037272051" description="SH3 domain-containing protein" evidence="1">
    <location>
        <begin position="28"/>
        <end position="116"/>
    </location>
</feature>
<reference evidence="2" key="2">
    <citation type="submission" date="2020-09" db="EMBL/GenBank/DDBJ databases">
        <authorList>
            <person name="Sun Q."/>
            <person name="Ohkuma M."/>
        </authorList>
    </citation>
    <scope>NUCLEOTIDE SEQUENCE</scope>
    <source>
        <strain evidence="2">JCM 4714</strain>
    </source>
</reference>
<keyword evidence="3" id="KW-1185">Reference proteome</keyword>
<gene>
    <name evidence="2" type="ORF">GCM10010339_60330</name>
</gene>
<dbReference type="AlphaFoldDB" id="A0A918YN33"/>
<dbReference type="EMBL" id="BMVG01000018">
    <property type="protein sequence ID" value="GHE09098.1"/>
    <property type="molecule type" value="Genomic_DNA"/>
</dbReference>
<feature type="signal peptide" evidence="1">
    <location>
        <begin position="1"/>
        <end position="27"/>
    </location>
</feature>
<dbReference type="Gene3D" id="2.30.30.40">
    <property type="entry name" value="SH3 Domains"/>
    <property type="match status" value="1"/>
</dbReference>
<evidence type="ECO:0000256" key="1">
    <source>
        <dbReference type="SAM" id="SignalP"/>
    </source>
</evidence>
<dbReference type="Proteomes" id="UP000655443">
    <property type="component" value="Unassembled WGS sequence"/>
</dbReference>
<accession>A0A918YN33</accession>
<reference evidence="2" key="1">
    <citation type="journal article" date="2014" name="Int. J. Syst. Evol. Microbiol.">
        <title>Complete genome sequence of Corynebacterium casei LMG S-19264T (=DSM 44701T), isolated from a smear-ripened cheese.</title>
        <authorList>
            <consortium name="US DOE Joint Genome Institute (JGI-PGF)"/>
            <person name="Walter F."/>
            <person name="Albersmeier A."/>
            <person name="Kalinowski J."/>
            <person name="Ruckert C."/>
        </authorList>
    </citation>
    <scope>NUCLEOTIDE SEQUENCE</scope>
    <source>
        <strain evidence="2">JCM 4714</strain>
    </source>
</reference>
<name>A0A918YN33_9ACTN</name>
<evidence type="ECO:0000313" key="2">
    <source>
        <dbReference type="EMBL" id="GHE09098.1"/>
    </source>
</evidence>
<evidence type="ECO:0000313" key="3">
    <source>
        <dbReference type="Proteomes" id="UP000655443"/>
    </source>
</evidence>
<keyword evidence="1" id="KW-0732">Signal</keyword>
<comment type="caution">
    <text evidence="2">The sequence shown here is derived from an EMBL/GenBank/DDBJ whole genome shotgun (WGS) entry which is preliminary data.</text>
</comment>
<proteinExistence type="predicted"/>